<evidence type="ECO:0000256" key="1">
    <source>
        <dbReference type="SAM" id="MobiDB-lite"/>
    </source>
</evidence>
<dbReference type="EMBL" id="JAEAOA010001746">
    <property type="protein sequence ID" value="KAK3596877.1"/>
    <property type="molecule type" value="Genomic_DNA"/>
</dbReference>
<comment type="caution">
    <text evidence="2">The sequence shown here is derived from an EMBL/GenBank/DDBJ whole genome shotgun (WGS) entry which is preliminary data.</text>
</comment>
<dbReference type="Proteomes" id="UP001195483">
    <property type="component" value="Unassembled WGS sequence"/>
</dbReference>
<reference evidence="2" key="3">
    <citation type="submission" date="2023-05" db="EMBL/GenBank/DDBJ databases">
        <authorList>
            <person name="Smith C.H."/>
        </authorList>
    </citation>
    <scope>NUCLEOTIDE SEQUENCE</scope>
    <source>
        <strain evidence="2">CHS0354</strain>
        <tissue evidence="2">Mantle</tissue>
    </source>
</reference>
<feature type="compositionally biased region" description="Polar residues" evidence="1">
    <location>
        <begin position="1"/>
        <end position="48"/>
    </location>
</feature>
<gene>
    <name evidence="2" type="ORF">CHS0354_029056</name>
</gene>
<reference evidence="2" key="2">
    <citation type="journal article" date="2021" name="Genome Biol. Evol.">
        <title>Developing a high-quality reference genome for a parasitic bivalve with doubly uniparental inheritance (Bivalvia: Unionida).</title>
        <authorList>
            <person name="Smith C.H."/>
        </authorList>
    </citation>
    <scope>NUCLEOTIDE SEQUENCE</scope>
    <source>
        <strain evidence="2">CHS0354</strain>
        <tissue evidence="2">Mantle</tissue>
    </source>
</reference>
<evidence type="ECO:0000313" key="2">
    <source>
        <dbReference type="EMBL" id="KAK3596877.1"/>
    </source>
</evidence>
<protein>
    <submittedName>
        <fullName evidence="2">Uncharacterized protein</fullName>
    </submittedName>
</protein>
<sequence length="67" mass="7743">MQQPDHISNNQTQISNNYIQLSNKQTGYPTDSDNHNQTQISNNQTRYPTTRPDIQRPDSDIHQSDSD</sequence>
<evidence type="ECO:0000313" key="3">
    <source>
        <dbReference type="Proteomes" id="UP001195483"/>
    </source>
</evidence>
<reference evidence="2" key="1">
    <citation type="journal article" date="2021" name="Genome Biol. Evol.">
        <title>A High-Quality Reference Genome for a Parasitic Bivalve with Doubly Uniparental Inheritance (Bivalvia: Unionida).</title>
        <authorList>
            <person name="Smith C.H."/>
        </authorList>
    </citation>
    <scope>NUCLEOTIDE SEQUENCE</scope>
    <source>
        <strain evidence="2">CHS0354</strain>
    </source>
</reference>
<proteinExistence type="predicted"/>
<accession>A0AAE0SRT4</accession>
<feature type="non-terminal residue" evidence="2">
    <location>
        <position position="67"/>
    </location>
</feature>
<keyword evidence="3" id="KW-1185">Reference proteome</keyword>
<name>A0AAE0SRT4_9BIVA</name>
<dbReference type="AlphaFoldDB" id="A0AAE0SRT4"/>
<organism evidence="2 3">
    <name type="scientific">Potamilus streckersoni</name>
    <dbReference type="NCBI Taxonomy" id="2493646"/>
    <lineage>
        <taxon>Eukaryota</taxon>
        <taxon>Metazoa</taxon>
        <taxon>Spiralia</taxon>
        <taxon>Lophotrochozoa</taxon>
        <taxon>Mollusca</taxon>
        <taxon>Bivalvia</taxon>
        <taxon>Autobranchia</taxon>
        <taxon>Heteroconchia</taxon>
        <taxon>Palaeoheterodonta</taxon>
        <taxon>Unionida</taxon>
        <taxon>Unionoidea</taxon>
        <taxon>Unionidae</taxon>
        <taxon>Ambleminae</taxon>
        <taxon>Lampsilini</taxon>
        <taxon>Potamilus</taxon>
    </lineage>
</organism>
<feature type="compositionally biased region" description="Basic and acidic residues" evidence="1">
    <location>
        <begin position="53"/>
        <end position="67"/>
    </location>
</feature>
<feature type="region of interest" description="Disordered" evidence="1">
    <location>
        <begin position="1"/>
        <end position="67"/>
    </location>
</feature>